<dbReference type="PANTHER" id="PTHR37297:SF1">
    <property type="entry name" value="PROTEIN NRDI"/>
    <property type="match status" value="1"/>
</dbReference>
<protein>
    <submittedName>
        <fullName evidence="1">Protein NrdI</fullName>
    </submittedName>
</protein>
<name>A0A399FAF1_9DEIN</name>
<dbReference type="OrthoDB" id="350535at2"/>
<sequence>MVIAYASKTGNIARFAAQLALPLLRIESGLERLEEPAVLLTYTTGFGQVPPEVELFARANHPFIRGVAASGNRSWGRNFARAADRLTERYGWPVLLKFELAGLESDRRRFMEALKRLDPAVVPI</sequence>
<dbReference type="SUPFAM" id="SSF52218">
    <property type="entry name" value="Flavoproteins"/>
    <property type="match status" value="1"/>
</dbReference>
<reference evidence="1 2" key="1">
    <citation type="submission" date="2018-08" db="EMBL/GenBank/DDBJ databases">
        <title>Meiothermus granaticius genome AF-68 sequencing project.</title>
        <authorList>
            <person name="Da Costa M.S."/>
            <person name="Albuquerque L."/>
            <person name="Raposo P."/>
            <person name="Froufe H.J.C."/>
            <person name="Barroso C.S."/>
            <person name="Egas C."/>
        </authorList>
    </citation>
    <scope>NUCLEOTIDE SEQUENCE [LARGE SCALE GENOMIC DNA]</scope>
    <source>
        <strain evidence="1 2">AF-68</strain>
    </source>
</reference>
<dbReference type="InterPro" id="IPR029039">
    <property type="entry name" value="Flavoprotein-like_sf"/>
</dbReference>
<proteinExistence type="predicted"/>
<dbReference type="RefSeq" id="WP_119355932.1">
    <property type="nucleotide sequence ID" value="NZ_BJXM01000009.1"/>
</dbReference>
<dbReference type="InterPro" id="IPR004465">
    <property type="entry name" value="RNR_NrdI"/>
</dbReference>
<dbReference type="EMBL" id="QWLB01000004">
    <property type="protein sequence ID" value="RIH93574.1"/>
    <property type="molecule type" value="Genomic_DNA"/>
</dbReference>
<comment type="caution">
    <text evidence="1">The sequence shown here is derived from an EMBL/GenBank/DDBJ whole genome shotgun (WGS) entry which is preliminary data.</text>
</comment>
<keyword evidence="2" id="KW-1185">Reference proteome</keyword>
<dbReference type="GO" id="GO:0010181">
    <property type="term" value="F:FMN binding"/>
    <property type="evidence" value="ECO:0007669"/>
    <property type="project" value="InterPro"/>
</dbReference>
<dbReference type="Proteomes" id="UP000266178">
    <property type="component" value="Unassembled WGS sequence"/>
</dbReference>
<gene>
    <name evidence="1" type="primary">nrdI</name>
    <name evidence="1" type="ORF">Mgrana_00398</name>
</gene>
<dbReference type="Gene3D" id="3.40.50.360">
    <property type="match status" value="1"/>
</dbReference>
<organism evidence="1 2">
    <name type="scientific">Meiothermus granaticius NBRC 107808</name>
    <dbReference type="NCBI Taxonomy" id="1227551"/>
    <lineage>
        <taxon>Bacteria</taxon>
        <taxon>Thermotogati</taxon>
        <taxon>Deinococcota</taxon>
        <taxon>Deinococci</taxon>
        <taxon>Thermales</taxon>
        <taxon>Thermaceae</taxon>
        <taxon>Meiothermus</taxon>
    </lineage>
</organism>
<evidence type="ECO:0000313" key="1">
    <source>
        <dbReference type="EMBL" id="RIH93574.1"/>
    </source>
</evidence>
<evidence type="ECO:0000313" key="2">
    <source>
        <dbReference type="Proteomes" id="UP000266178"/>
    </source>
</evidence>
<accession>A0A399FAF1</accession>
<dbReference type="NCBIfam" id="TIGR00333">
    <property type="entry name" value="nrdI"/>
    <property type="match status" value="1"/>
</dbReference>
<dbReference type="PANTHER" id="PTHR37297">
    <property type="entry name" value="PROTEIN NRDI"/>
    <property type="match status" value="1"/>
</dbReference>
<dbReference type="Pfam" id="PF07972">
    <property type="entry name" value="Flavodoxin_NdrI"/>
    <property type="match status" value="1"/>
</dbReference>
<dbReference type="AlphaFoldDB" id="A0A399FAF1"/>